<dbReference type="AlphaFoldDB" id="U5W558"/>
<keyword evidence="1" id="KW-0472">Membrane</keyword>
<dbReference type="RefSeq" id="WP_023363631.1">
    <property type="nucleotide sequence ID" value="NC_022657.1"/>
</dbReference>
<protein>
    <submittedName>
        <fullName evidence="2">Uncharacterized protein</fullName>
    </submittedName>
</protein>
<dbReference type="OrthoDB" id="3685055at2"/>
<dbReference type="KEGG" id="afs:AFR_23865"/>
<gene>
    <name evidence="2" type="ORF">AFR_23865</name>
</gene>
<evidence type="ECO:0000256" key="1">
    <source>
        <dbReference type="SAM" id="Phobius"/>
    </source>
</evidence>
<evidence type="ECO:0000313" key="2">
    <source>
        <dbReference type="EMBL" id="AGZ43041.1"/>
    </source>
</evidence>
<keyword evidence="1" id="KW-1133">Transmembrane helix</keyword>
<accession>U5W558</accession>
<proteinExistence type="predicted"/>
<reference evidence="2 3" key="1">
    <citation type="journal article" date="2014" name="J. Biotechnol.">
        <title>Complete genome sequence of the actinobacterium Actinoplanes friuliensis HAG 010964, producer of the lipopeptide antibiotic friulimycin.</title>
        <authorList>
            <person name="Ruckert C."/>
            <person name="Szczepanowski R."/>
            <person name="Albersmeier A."/>
            <person name="Goesmann A."/>
            <person name="Fischer N."/>
            <person name="Steinkamper A."/>
            <person name="Puhler A."/>
            <person name="Biener R."/>
            <person name="Schwartz D."/>
            <person name="Kalinowski J."/>
        </authorList>
    </citation>
    <scope>NUCLEOTIDE SEQUENCE [LARGE SCALE GENOMIC DNA]</scope>
    <source>
        <strain evidence="2 3">DSM 7358</strain>
    </source>
</reference>
<dbReference type="EMBL" id="CP006272">
    <property type="protein sequence ID" value="AGZ43041.1"/>
    <property type="molecule type" value="Genomic_DNA"/>
</dbReference>
<evidence type="ECO:0000313" key="3">
    <source>
        <dbReference type="Proteomes" id="UP000017746"/>
    </source>
</evidence>
<dbReference type="PATRIC" id="fig|1246995.3.peg.4834"/>
<keyword evidence="1" id="KW-0812">Transmembrane</keyword>
<dbReference type="Proteomes" id="UP000017746">
    <property type="component" value="Chromosome"/>
</dbReference>
<keyword evidence="3" id="KW-1185">Reference proteome</keyword>
<organism evidence="2 3">
    <name type="scientific">Actinoplanes friuliensis DSM 7358</name>
    <dbReference type="NCBI Taxonomy" id="1246995"/>
    <lineage>
        <taxon>Bacteria</taxon>
        <taxon>Bacillati</taxon>
        <taxon>Actinomycetota</taxon>
        <taxon>Actinomycetes</taxon>
        <taxon>Micromonosporales</taxon>
        <taxon>Micromonosporaceae</taxon>
        <taxon>Actinoplanes</taxon>
    </lineage>
</organism>
<dbReference type="HOGENOM" id="CLU_791379_0_0_11"/>
<feature type="transmembrane region" description="Helical" evidence="1">
    <location>
        <begin position="41"/>
        <end position="61"/>
    </location>
</feature>
<name>U5W558_9ACTN</name>
<sequence>MNIEDLVRQTQTHLAGQVAAEDRIRSALPVKVARAHRRRRLGMIGAVVVAVGAAAVTVPVLTAERPGPAPQIAAPASVAVTPRVEPGPAPLPEFRLGFAPSWVPSGFAEHIRSAFVGDPTGPILDRVWKKDVGPGDPWGGAELIFSIRTDVPDPAAVMNRDGRAVDIGGVRGYYGGLDDPKSSVSWSPGPHTWLMISAHQLAISEPDLLRMARSVKPVPGTLAAPLTLPRLPDGWAATGFSVSGARPATWRSEVFAGPEATGGEAGSLSVAVGTTTDAPKGGKKLTVAGHPARHPVRTDLAGQSLTYLVVDLGHGRLMTLIGEGSITLDNLVTVAEAAQISPTGLDWLGR</sequence>